<dbReference type="Ensembl" id="ENSMMDT00005018935.1">
    <property type="protein sequence ID" value="ENSMMDP00005018486.1"/>
    <property type="gene ID" value="ENSMMDG00005009171.1"/>
</dbReference>
<evidence type="ECO:0000256" key="1">
    <source>
        <dbReference type="ARBA" id="ARBA00007831"/>
    </source>
</evidence>
<accession>A0A667YAY8</accession>
<evidence type="ECO:0000256" key="2">
    <source>
        <dbReference type="ARBA" id="ARBA00022737"/>
    </source>
</evidence>
<dbReference type="AlphaFoldDB" id="A0A667YAY8"/>
<dbReference type="PANTHER" id="PTHR10502:SF237">
    <property type="entry name" value="ANNEXIN"/>
    <property type="match status" value="1"/>
</dbReference>
<dbReference type="SMART" id="SM00335">
    <property type="entry name" value="ANX"/>
    <property type="match status" value="2"/>
</dbReference>
<dbReference type="InterPro" id="IPR018252">
    <property type="entry name" value="Annexin_repeat_CS"/>
</dbReference>
<dbReference type="GO" id="GO:0001786">
    <property type="term" value="F:phosphatidylserine binding"/>
    <property type="evidence" value="ECO:0007669"/>
    <property type="project" value="TreeGrafter"/>
</dbReference>
<dbReference type="GO" id="GO:0012506">
    <property type="term" value="C:vesicle membrane"/>
    <property type="evidence" value="ECO:0007669"/>
    <property type="project" value="TreeGrafter"/>
</dbReference>
<keyword evidence="2 4" id="KW-0677">Repeat</keyword>
<evidence type="ECO:0000256" key="3">
    <source>
        <dbReference type="ARBA" id="ARBA00023216"/>
    </source>
</evidence>
<reference evidence="5" key="2">
    <citation type="submission" date="2025-08" db="UniProtKB">
        <authorList>
            <consortium name="Ensembl"/>
        </authorList>
    </citation>
    <scope>IDENTIFICATION</scope>
</reference>
<dbReference type="GO" id="GO:0005634">
    <property type="term" value="C:nucleus"/>
    <property type="evidence" value="ECO:0007669"/>
    <property type="project" value="TreeGrafter"/>
</dbReference>
<dbReference type="GO" id="GO:0006909">
    <property type="term" value="P:phagocytosis"/>
    <property type="evidence" value="ECO:0007669"/>
    <property type="project" value="TreeGrafter"/>
</dbReference>
<dbReference type="PROSITE" id="PS00223">
    <property type="entry name" value="ANNEXIN_1"/>
    <property type="match status" value="2"/>
</dbReference>
<dbReference type="InterPro" id="IPR018502">
    <property type="entry name" value="Annexin_repeat"/>
</dbReference>
<keyword evidence="4" id="KW-0111">Calcium/phospholipid-binding</keyword>
<dbReference type="Proteomes" id="UP000472263">
    <property type="component" value="Chromosome 12"/>
</dbReference>
<dbReference type="Pfam" id="PF00191">
    <property type="entry name" value="Annexin"/>
    <property type="match status" value="2"/>
</dbReference>
<protein>
    <recommendedName>
        <fullName evidence="4">Annexin</fullName>
    </recommendedName>
</protein>
<dbReference type="PRINTS" id="PR00196">
    <property type="entry name" value="ANNEXIN"/>
</dbReference>
<name>A0A667YAY8_9TELE</name>
<dbReference type="InterPro" id="IPR037104">
    <property type="entry name" value="Annexin_sf"/>
</dbReference>
<dbReference type="PANTHER" id="PTHR10502">
    <property type="entry name" value="ANNEXIN"/>
    <property type="match status" value="1"/>
</dbReference>
<comment type="similarity">
    <text evidence="1 4">Belongs to the annexin family.</text>
</comment>
<dbReference type="GO" id="GO:0005544">
    <property type="term" value="F:calcium-dependent phospholipid binding"/>
    <property type="evidence" value="ECO:0007669"/>
    <property type="project" value="UniProtKB-KW"/>
</dbReference>
<dbReference type="PROSITE" id="PS51897">
    <property type="entry name" value="ANNEXIN_2"/>
    <property type="match status" value="2"/>
</dbReference>
<dbReference type="GO" id="GO:0005737">
    <property type="term" value="C:cytoplasm"/>
    <property type="evidence" value="ECO:0007669"/>
    <property type="project" value="TreeGrafter"/>
</dbReference>
<reference evidence="5" key="1">
    <citation type="submission" date="2019-06" db="EMBL/GenBank/DDBJ databases">
        <authorList>
            <consortium name="Wellcome Sanger Institute Data Sharing"/>
        </authorList>
    </citation>
    <scope>NUCLEOTIDE SEQUENCE [LARGE SCALE GENOMIC DNA]</scope>
</reference>
<reference evidence="5" key="3">
    <citation type="submission" date="2025-09" db="UniProtKB">
        <authorList>
            <consortium name="Ensembl"/>
        </authorList>
    </citation>
    <scope>IDENTIFICATION</scope>
</reference>
<dbReference type="InterPro" id="IPR001464">
    <property type="entry name" value="Annexin"/>
</dbReference>
<evidence type="ECO:0000313" key="5">
    <source>
        <dbReference type="Ensembl" id="ENSMMDP00005018486.1"/>
    </source>
</evidence>
<comment type="domain">
    <text evidence="4">A pair of annexin repeats may form one binding site for calcium and phospholipid.</text>
</comment>
<dbReference type="Gene3D" id="1.10.220.10">
    <property type="entry name" value="Annexin"/>
    <property type="match status" value="2"/>
</dbReference>
<dbReference type="GO" id="GO:0005509">
    <property type="term" value="F:calcium ion binding"/>
    <property type="evidence" value="ECO:0007669"/>
    <property type="project" value="InterPro"/>
</dbReference>
<evidence type="ECO:0000256" key="4">
    <source>
        <dbReference type="RuleBase" id="RU003540"/>
    </source>
</evidence>
<proteinExistence type="inferred from homology"/>
<gene>
    <name evidence="5" type="primary">ANXA1</name>
</gene>
<dbReference type="SUPFAM" id="SSF47874">
    <property type="entry name" value="Annexin"/>
    <property type="match status" value="1"/>
</dbReference>
<dbReference type="GO" id="GO:0007165">
    <property type="term" value="P:signal transduction"/>
    <property type="evidence" value="ECO:0007669"/>
    <property type="project" value="TreeGrafter"/>
</dbReference>
<organism evidence="5 6">
    <name type="scientific">Myripristis murdjan</name>
    <name type="common">pinecone soldierfish</name>
    <dbReference type="NCBI Taxonomy" id="586833"/>
    <lineage>
        <taxon>Eukaryota</taxon>
        <taxon>Metazoa</taxon>
        <taxon>Chordata</taxon>
        <taxon>Craniata</taxon>
        <taxon>Vertebrata</taxon>
        <taxon>Euteleostomi</taxon>
        <taxon>Actinopterygii</taxon>
        <taxon>Neopterygii</taxon>
        <taxon>Teleostei</taxon>
        <taxon>Neoteleostei</taxon>
        <taxon>Acanthomorphata</taxon>
        <taxon>Holocentriformes</taxon>
        <taxon>Holocentridae</taxon>
        <taxon>Myripristis</taxon>
    </lineage>
</organism>
<evidence type="ECO:0000313" key="6">
    <source>
        <dbReference type="Proteomes" id="UP000472263"/>
    </source>
</evidence>
<keyword evidence="4" id="KW-0106">Calcium</keyword>
<sequence length="225" mass="25541">MFCHIILICPVSLHRGPHSHSLMTHSNYYGTVTPYPNFCARSDAAALEKAIETKGVDEDVIISILVDRSNEQRQKIKAAYEESTGKPLADALKSALRSHLEDVALALLMTPAQFDAHELRKATKGFGTKEAVLVEILASRSNQEIRDIKRVFKEEYEEELEDVIKSDTSGDFTSALLAMLKADKDEDNTIDLERAKKDAVVMHFSPYYYHNSAFYNYYCCHFTYF</sequence>
<dbReference type="GO" id="GO:0005886">
    <property type="term" value="C:plasma membrane"/>
    <property type="evidence" value="ECO:0007669"/>
    <property type="project" value="TreeGrafter"/>
</dbReference>
<dbReference type="GeneTree" id="ENSGT00940000155221"/>
<keyword evidence="6" id="KW-1185">Reference proteome</keyword>
<keyword evidence="3 4" id="KW-0041">Annexin</keyword>
<dbReference type="GO" id="GO:0071385">
    <property type="term" value="P:cellular response to glucocorticoid stimulus"/>
    <property type="evidence" value="ECO:0007669"/>
    <property type="project" value="TreeGrafter"/>
</dbReference>